<evidence type="ECO:0000256" key="1">
    <source>
        <dbReference type="ARBA" id="ARBA00008683"/>
    </source>
</evidence>
<dbReference type="GO" id="GO:0004176">
    <property type="term" value="F:ATP-dependent peptidase activity"/>
    <property type="evidence" value="ECO:0007669"/>
    <property type="project" value="InterPro"/>
</dbReference>
<organism evidence="7 8">
    <name type="scientific">Candidatus Liberibacter solanacearum</name>
    <dbReference type="NCBI Taxonomy" id="556287"/>
    <lineage>
        <taxon>Bacteria</taxon>
        <taxon>Pseudomonadati</taxon>
        <taxon>Pseudomonadota</taxon>
        <taxon>Alphaproteobacteria</taxon>
        <taxon>Hyphomicrobiales</taxon>
        <taxon>Rhizobiaceae</taxon>
        <taxon>Liberibacter</taxon>
    </lineage>
</organism>
<accession>A0A1V2N8L3</accession>
<evidence type="ECO:0000313" key="7">
    <source>
        <dbReference type="EMBL" id="ONI60076.1"/>
    </source>
</evidence>
<dbReference type="NCBIfam" id="TIGR00706">
    <property type="entry name" value="SppA_dom"/>
    <property type="match status" value="1"/>
</dbReference>
<reference evidence="7 8" key="1">
    <citation type="journal article" date="2017" name="PLoS ONE">
        <title>Genomic sequence of 'Candidatus Liberibacter solanacearum' haplotype C and its comparison with haplotype A and B genomes.</title>
        <authorList>
            <person name="Wang J."/>
            <person name="Haapalainen M."/>
            <person name="Schott T."/>
            <person name="Thompson S.M."/>
            <person name="Smith G.R."/>
            <person name="Nissinen A.I."/>
            <person name="Pirhonen M."/>
        </authorList>
    </citation>
    <scope>NUCLEOTIDE SEQUENCE [LARGE SCALE GENOMIC DNA]</scope>
    <source>
        <strain evidence="7 8">FIN111</strain>
    </source>
</reference>
<dbReference type="Gene3D" id="6.20.330.10">
    <property type="match status" value="1"/>
</dbReference>
<evidence type="ECO:0000256" key="3">
    <source>
        <dbReference type="ARBA" id="ARBA00022801"/>
    </source>
</evidence>
<feature type="transmembrane region" description="Helical" evidence="5">
    <location>
        <begin position="12"/>
        <end position="27"/>
    </location>
</feature>
<dbReference type="InterPro" id="IPR004635">
    <property type="entry name" value="Pept_S49_SppA"/>
</dbReference>
<dbReference type="EMBL" id="LVWB01000006">
    <property type="protein sequence ID" value="ONI60076.1"/>
    <property type="molecule type" value="Genomic_DNA"/>
</dbReference>
<dbReference type="OrthoDB" id="9764363at2"/>
<gene>
    <name evidence="7" type="ORF">AYO25_02090</name>
</gene>
<sequence>MISLSKNIKKRHIVYLLIALGVTYFSWDSIFPDRTPHVARITISGYIDDYNEDLLDRIHRVGTDDSAKALVVWLSSPGGTIYGSQSLFEAIKKVKLRKPVVTLVGSVAASGGYLISCASNAIIASQTSIVGSIGVLTSYPQFKPFLDKLGISVETIKSSPSKADPSPYSKPSPQSIQSLKDLIDEQYHWFVKIVSEERHIPYDKTLTLSSGIVWSGTKAKKLGLIDAIGGNDEVWKSLYSLGVDTNIKIIKDWKSPKNYWFFNFKKYVKATLEDSVPFIRQANFEGLLAVWRP</sequence>
<dbReference type="InterPro" id="IPR002142">
    <property type="entry name" value="Peptidase_S49"/>
</dbReference>
<feature type="domain" description="Peptidase S49" evidence="6">
    <location>
        <begin position="95"/>
        <end position="238"/>
    </location>
</feature>
<evidence type="ECO:0000256" key="5">
    <source>
        <dbReference type="SAM" id="Phobius"/>
    </source>
</evidence>
<dbReference type="Gene3D" id="3.90.226.10">
    <property type="entry name" value="2-enoyl-CoA Hydratase, Chain A, domain 1"/>
    <property type="match status" value="1"/>
</dbReference>
<keyword evidence="5" id="KW-0812">Transmembrane</keyword>
<dbReference type="Pfam" id="PF01343">
    <property type="entry name" value="Peptidase_S49"/>
    <property type="match status" value="1"/>
</dbReference>
<keyword evidence="5" id="KW-1133">Transmembrane helix</keyword>
<dbReference type="PANTHER" id="PTHR42987">
    <property type="entry name" value="PEPTIDASE S49"/>
    <property type="match status" value="1"/>
</dbReference>
<dbReference type="PRINTS" id="PR00127">
    <property type="entry name" value="CLPPROTEASEP"/>
</dbReference>
<evidence type="ECO:0000256" key="4">
    <source>
        <dbReference type="ARBA" id="ARBA00022825"/>
    </source>
</evidence>
<evidence type="ECO:0000313" key="8">
    <source>
        <dbReference type="Proteomes" id="UP000189542"/>
    </source>
</evidence>
<evidence type="ECO:0000259" key="6">
    <source>
        <dbReference type="Pfam" id="PF01343"/>
    </source>
</evidence>
<dbReference type="InterPro" id="IPR001907">
    <property type="entry name" value="ClpP"/>
</dbReference>
<keyword evidence="2" id="KW-0645">Protease</keyword>
<dbReference type="RefSeq" id="WP_076969144.1">
    <property type="nucleotide sequence ID" value="NZ_LVWB01000006.1"/>
</dbReference>
<evidence type="ECO:0000256" key="2">
    <source>
        <dbReference type="ARBA" id="ARBA00022670"/>
    </source>
</evidence>
<comment type="similarity">
    <text evidence="1">Belongs to the peptidase S49 family.</text>
</comment>
<keyword evidence="4" id="KW-0720">Serine protease</keyword>
<dbReference type="Proteomes" id="UP000189542">
    <property type="component" value="Unassembled WGS sequence"/>
</dbReference>
<name>A0A1V2N8L3_9HYPH</name>
<dbReference type="AlphaFoldDB" id="A0A1V2N8L3"/>
<dbReference type="CDD" id="cd07023">
    <property type="entry name" value="S49_Sppa_N_C"/>
    <property type="match status" value="1"/>
</dbReference>
<keyword evidence="5" id="KW-0472">Membrane</keyword>
<dbReference type="SUPFAM" id="SSF52096">
    <property type="entry name" value="ClpP/crotonase"/>
    <property type="match status" value="1"/>
</dbReference>
<proteinExistence type="inferred from homology"/>
<keyword evidence="3" id="KW-0378">Hydrolase</keyword>
<dbReference type="PANTHER" id="PTHR42987:SF6">
    <property type="entry name" value="PROTEINASE IV"/>
    <property type="match status" value="1"/>
</dbReference>
<protein>
    <submittedName>
        <fullName evidence="7">Phage tail protein</fullName>
    </submittedName>
</protein>
<dbReference type="InterPro" id="IPR029045">
    <property type="entry name" value="ClpP/crotonase-like_dom_sf"/>
</dbReference>
<dbReference type="InterPro" id="IPR047272">
    <property type="entry name" value="S49_SppA_C"/>
</dbReference>
<dbReference type="GO" id="GO:0004252">
    <property type="term" value="F:serine-type endopeptidase activity"/>
    <property type="evidence" value="ECO:0007669"/>
    <property type="project" value="InterPro"/>
</dbReference>
<comment type="caution">
    <text evidence="7">The sequence shown here is derived from an EMBL/GenBank/DDBJ whole genome shotgun (WGS) entry which is preliminary data.</text>
</comment>
<dbReference type="GO" id="GO:0006508">
    <property type="term" value="P:proteolysis"/>
    <property type="evidence" value="ECO:0007669"/>
    <property type="project" value="UniProtKB-KW"/>
</dbReference>